<keyword evidence="6" id="KW-0464">Manganese</keyword>
<keyword evidence="3" id="KW-0479">Metal-binding</keyword>
<dbReference type="InterPro" id="IPR000086">
    <property type="entry name" value="NUDIX_hydrolase_dom"/>
</dbReference>
<proteinExistence type="predicted"/>
<dbReference type="RefSeq" id="WP_124330591.1">
    <property type="nucleotide sequence ID" value="NZ_BEXT01000001.1"/>
</dbReference>
<evidence type="ECO:0000256" key="3">
    <source>
        <dbReference type="ARBA" id="ARBA00022723"/>
    </source>
</evidence>
<keyword evidence="9" id="KW-1185">Reference proteome</keyword>
<comment type="cofactor">
    <cofactor evidence="2">
        <name>Mg(2+)</name>
        <dbReference type="ChEBI" id="CHEBI:18420"/>
    </cofactor>
</comment>
<name>A0A401G339_9BACT</name>
<dbReference type="Pfam" id="PF00293">
    <property type="entry name" value="NUDIX"/>
    <property type="match status" value="1"/>
</dbReference>
<dbReference type="GO" id="GO:0046872">
    <property type="term" value="F:metal ion binding"/>
    <property type="evidence" value="ECO:0007669"/>
    <property type="project" value="UniProtKB-KW"/>
</dbReference>
<sequence length="181" mass="20135">MKSEKNTTAHPAATVIPVRNNGRGLEVLLLKRNPDLAFHGGAWVFPGGRIDPGDYTQAGTADIIDAARMAAVREAREEASLEIAPETMIWISRWTTPRGFPKRFEAWFFLADAAGQAVQVDGGEIHAARWMSPDQAIRDHEQGRLRLPLPTYVSVEMLIPYRDVRSALRAFSERQPLICDG</sequence>
<dbReference type="OrthoDB" id="9788263at2"/>
<dbReference type="EMBL" id="BEXT01000001">
    <property type="protein sequence ID" value="GBC63535.1"/>
    <property type="molecule type" value="Genomic_DNA"/>
</dbReference>
<evidence type="ECO:0000256" key="4">
    <source>
        <dbReference type="ARBA" id="ARBA00022801"/>
    </source>
</evidence>
<dbReference type="InterPro" id="IPR015797">
    <property type="entry name" value="NUDIX_hydrolase-like_dom_sf"/>
</dbReference>
<reference evidence="9" key="2">
    <citation type="submission" date="2019-01" db="EMBL/GenBank/DDBJ databases">
        <title>Genome sequence of Desulfonema ishimotonii strain Tokyo 01.</title>
        <authorList>
            <person name="Fukui M."/>
        </authorList>
    </citation>
    <scope>NUCLEOTIDE SEQUENCE [LARGE SCALE GENOMIC DNA]</scope>
    <source>
        <strain evidence="9">Tokyo 01</strain>
    </source>
</reference>
<organism evidence="8 9">
    <name type="scientific">Desulfonema ishimotonii</name>
    <dbReference type="NCBI Taxonomy" id="45657"/>
    <lineage>
        <taxon>Bacteria</taxon>
        <taxon>Pseudomonadati</taxon>
        <taxon>Thermodesulfobacteriota</taxon>
        <taxon>Desulfobacteria</taxon>
        <taxon>Desulfobacterales</taxon>
        <taxon>Desulfococcaceae</taxon>
        <taxon>Desulfonema</taxon>
    </lineage>
</organism>
<gene>
    <name evidence="8" type="ORF">DENIS_4533</name>
</gene>
<dbReference type="PROSITE" id="PS51462">
    <property type="entry name" value="NUDIX"/>
    <property type="match status" value="1"/>
</dbReference>
<accession>A0A401G339</accession>
<evidence type="ECO:0000313" key="9">
    <source>
        <dbReference type="Proteomes" id="UP000288096"/>
    </source>
</evidence>
<dbReference type="Gene3D" id="3.90.79.10">
    <property type="entry name" value="Nucleoside Triphosphate Pyrophosphohydrolase"/>
    <property type="match status" value="1"/>
</dbReference>
<dbReference type="Proteomes" id="UP000288096">
    <property type="component" value="Unassembled WGS sequence"/>
</dbReference>
<dbReference type="GO" id="GO:0016818">
    <property type="term" value="F:hydrolase activity, acting on acid anhydrides, in phosphorus-containing anhydrides"/>
    <property type="evidence" value="ECO:0007669"/>
    <property type="project" value="InterPro"/>
</dbReference>
<dbReference type="InterPro" id="IPR039121">
    <property type="entry name" value="NUDT19"/>
</dbReference>
<comment type="caution">
    <text evidence="8">The sequence shown here is derived from an EMBL/GenBank/DDBJ whole genome shotgun (WGS) entry which is preliminary data.</text>
</comment>
<evidence type="ECO:0000256" key="5">
    <source>
        <dbReference type="ARBA" id="ARBA00022842"/>
    </source>
</evidence>
<evidence type="ECO:0000256" key="2">
    <source>
        <dbReference type="ARBA" id="ARBA00001946"/>
    </source>
</evidence>
<evidence type="ECO:0000256" key="1">
    <source>
        <dbReference type="ARBA" id="ARBA00001936"/>
    </source>
</evidence>
<evidence type="ECO:0000259" key="7">
    <source>
        <dbReference type="PROSITE" id="PS51462"/>
    </source>
</evidence>
<comment type="cofactor">
    <cofactor evidence="1">
        <name>Mn(2+)</name>
        <dbReference type="ChEBI" id="CHEBI:29035"/>
    </cofactor>
</comment>
<feature type="domain" description="Nudix hydrolase" evidence="7">
    <location>
        <begin position="8"/>
        <end position="153"/>
    </location>
</feature>
<dbReference type="PANTHER" id="PTHR12318">
    <property type="entry name" value="TESTOSTERONE-REGULATED PROTEIN RP2"/>
    <property type="match status" value="1"/>
</dbReference>
<evidence type="ECO:0000256" key="6">
    <source>
        <dbReference type="ARBA" id="ARBA00023211"/>
    </source>
</evidence>
<keyword evidence="4 8" id="KW-0378">Hydrolase</keyword>
<reference evidence="9" key="1">
    <citation type="submission" date="2017-11" db="EMBL/GenBank/DDBJ databases">
        <authorList>
            <person name="Watanabe M."/>
            <person name="Kojima H."/>
        </authorList>
    </citation>
    <scope>NUCLEOTIDE SEQUENCE [LARGE SCALE GENOMIC DNA]</scope>
    <source>
        <strain evidence="9">Tokyo 01</strain>
    </source>
</reference>
<dbReference type="PANTHER" id="PTHR12318:SF0">
    <property type="entry name" value="ACYL-COENZYME A DIPHOSPHATASE NUDT19"/>
    <property type="match status" value="1"/>
</dbReference>
<dbReference type="AlphaFoldDB" id="A0A401G339"/>
<evidence type="ECO:0000313" key="8">
    <source>
        <dbReference type="EMBL" id="GBC63535.1"/>
    </source>
</evidence>
<keyword evidence="5" id="KW-0460">Magnesium</keyword>
<dbReference type="SUPFAM" id="SSF55811">
    <property type="entry name" value="Nudix"/>
    <property type="match status" value="1"/>
</dbReference>
<protein>
    <submittedName>
        <fullName evidence="8">NUDIX hydrolase</fullName>
    </submittedName>
</protein>
<dbReference type="CDD" id="cd18870">
    <property type="entry name" value="NUDIX_AcylCoAdiphos_Nudt19"/>
    <property type="match status" value="1"/>
</dbReference>